<organism evidence="8 9">
    <name type="scientific">Dendrobium chrysotoxum</name>
    <name type="common">Orchid</name>
    <dbReference type="NCBI Taxonomy" id="161865"/>
    <lineage>
        <taxon>Eukaryota</taxon>
        <taxon>Viridiplantae</taxon>
        <taxon>Streptophyta</taxon>
        <taxon>Embryophyta</taxon>
        <taxon>Tracheophyta</taxon>
        <taxon>Spermatophyta</taxon>
        <taxon>Magnoliopsida</taxon>
        <taxon>Liliopsida</taxon>
        <taxon>Asparagales</taxon>
        <taxon>Orchidaceae</taxon>
        <taxon>Epidendroideae</taxon>
        <taxon>Malaxideae</taxon>
        <taxon>Dendrobiinae</taxon>
        <taxon>Dendrobium</taxon>
    </lineage>
</organism>
<dbReference type="EMBL" id="JAGFBR010000019">
    <property type="protein sequence ID" value="KAH0448860.1"/>
    <property type="molecule type" value="Genomic_DNA"/>
</dbReference>
<dbReference type="Pfam" id="PF00743">
    <property type="entry name" value="FMO-like"/>
    <property type="match status" value="2"/>
</dbReference>
<keyword evidence="5 6" id="KW-0560">Oxidoreductase</keyword>
<dbReference type="GO" id="GO:0050661">
    <property type="term" value="F:NADP binding"/>
    <property type="evidence" value="ECO:0007669"/>
    <property type="project" value="InterPro"/>
</dbReference>
<gene>
    <name evidence="8" type="ORF">IEQ34_022660</name>
</gene>
<dbReference type="InterPro" id="IPR050346">
    <property type="entry name" value="FMO-like"/>
</dbReference>
<comment type="similarity">
    <text evidence="1 6">Belongs to the FMO family.</text>
</comment>
<dbReference type="GO" id="GO:0050660">
    <property type="term" value="F:flavin adenine dinucleotide binding"/>
    <property type="evidence" value="ECO:0007669"/>
    <property type="project" value="InterPro"/>
</dbReference>
<proteinExistence type="inferred from homology"/>
<evidence type="ECO:0000313" key="9">
    <source>
        <dbReference type="Proteomes" id="UP000775213"/>
    </source>
</evidence>
<evidence type="ECO:0000256" key="2">
    <source>
        <dbReference type="ARBA" id="ARBA00022630"/>
    </source>
</evidence>
<dbReference type="SUPFAM" id="SSF51905">
    <property type="entry name" value="FAD/NAD(P)-binding domain"/>
    <property type="match status" value="2"/>
</dbReference>
<dbReference type="PRINTS" id="PR00370">
    <property type="entry name" value="FMOXYGENASE"/>
</dbReference>
<name>A0AAV7FK72_DENCH</name>
<protein>
    <recommendedName>
        <fullName evidence="6">Flavin-containing monooxygenase</fullName>
        <ecNumber evidence="6">1.-.-.-</ecNumber>
    </recommendedName>
</protein>
<dbReference type="PANTHER" id="PTHR23023">
    <property type="entry name" value="DIMETHYLANILINE MONOOXYGENASE"/>
    <property type="match status" value="1"/>
</dbReference>
<keyword evidence="4" id="KW-0521">NADP</keyword>
<keyword evidence="6" id="KW-0503">Monooxygenase</keyword>
<dbReference type="PIRSF" id="PIRSF000332">
    <property type="entry name" value="FMO"/>
    <property type="match status" value="1"/>
</dbReference>
<keyword evidence="9" id="KW-1185">Reference proteome</keyword>
<evidence type="ECO:0000256" key="6">
    <source>
        <dbReference type="RuleBase" id="RU361177"/>
    </source>
</evidence>
<keyword evidence="2 6" id="KW-0285">Flavoprotein</keyword>
<evidence type="ECO:0000256" key="4">
    <source>
        <dbReference type="ARBA" id="ARBA00022857"/>
    </source>
</evidence>
<evidence type="ECO:0000256" key="7">
    <source>
        <dbReference type="SAM" id="MobiDB-lite"/>
    </source>
</evidence>
<dbReference type="Proteomes" id="UP000775213">
    <property type="component" value="Unassembled WGS sequence"/>
</dbReference>
<evidence type="ECO:0000313" key="8">
    <source>
        <dbReference type="EMBL" id="KAH0448860.1"/>
    </source>
</evidence>
<keyword evidence="3 6" id="KW-0274">FAD</keyword>
<reference evidence="8 9" key="1">
    <citation type="journal article" date="2021" name="Hortic Res">
        <title>Chromosome-scale assembly of the Dendrobium chrysotoxum genome enhances the understanding of orchid evolution.</title>
        <authorList>
            <person name="Zhang Y."/>
            <person name="Zhang G.Q."/>
            <person name="Zhang D."/>
            <person name="Liu X.D."/>
            <person name="Xu X.Y."/>
            <person name="Sun W.H."/>
            <person name="Yu X."/>
            <person name="Zhu X."/>
            <person name="Wang Z.W."/>
            <person name="Zhao X."/>
            <person name="Zhong W.Y."/>
            <person name="Chen H."/>
            <person name="Yin W.L."/>
            <person name="Huang T."/>
            <person name="Niu S.C."/>
            <person name="Liu Z.J."/>
        </authorList>
    </citation>
    <scope>NUCLEOTIDE SEQUENCE [LARGE SCALE GENOMIC DNA]</scope>
    <source>
        <strain evidence="8">Lindl</strain>
    </source>
</reference>
<dbReference type="FunFam" id="3.50.50.60:FF:000099">
    <property type="entry name" value="Flavin-containing monooxygenase"/>
    <property type="match status" value="1"/>
</dbReference>
<dbReference type="Gene3D" id="3.50.50.60">
    <property type="entry name" value="FAD/NAD(P)-binding domain"/>
    <property type="match status" value="2"/>
</dbReference>
<comment type="cofactor">
    <cofactor evidence="6">
        <name>FAD</name>
        <dbReference type="ChEBI" id="CHEBI:57692"/>
    </cofactor>
</comment>
<sequence length="482" mass="53852">MHRRHKGFNDGLNENRPYASVPTASASRTFPCTPIMTANRRVAVIGAGASGLSAARALRQEGHSVAVFERAAGIGGTWIYSTVVESDHLNTDPNRKIVHSSLYDSLRTNLPRESMGFFDYPFVAVAGEEDCRRFPGHREVLRYLEDFARESGLYGLIRFGVEVVRVEMEGEGRWAVVSRRVVGGGGGGADESEVFDGVVVCVGHYTEPRVAEIPGIDSWPGKQMHSHNYRVPEPFQGQVVVIIGSAASATDISKDIAGLAKEVHIASRSAPGGTPMKDPAHANIFTHSMIVKAFADGTVLFQDGSSAFVDVIMHCTGYKYHFPFLKTNGIVNVDDNRVGPLYKHVFPPLLAPYLSFIGLTTKIIPFPMFQLQSKWIAGVLSGRIVLPTQEEMMEDVKNLYSEMQSAGWPKRYTHNIENYHFEYANWLAGECGHPQVEEWRKLMYYANRKNRAAKPDRYRDEWDDDDLVKEAYEHFKNIFIST</sequence>
<dbReference type="AlphaFoldDB" id="A0AAV7FK72"/>
<dbReference type="InterPro" id="IPR000960">
    <property type="entry name" value="Flavin_mOase"/>
</dbReference>
<dbReference type="InterPro" id="IPR020946">
    <property type="entry name" value="Flavin_mOase-like"/>
</dbReference>
<evidence type="ECO:0000256" key="3">
    <source>
        <dbReference type="ARBA" id="ARBA00022827"/>
    </source>
</evidence>
<evidence type="ECO:0000256" key="1">
    <source>
        <dbReference type="ARBA" id="ARBA00009183"/>
    </source>
</evidence>
<accession>A0AAV7FK72</accession>
<comment type="caution">
    <text evidence="8">The sequence shown here is derived from an EMBL/GenBank/DDBJ whole genome shotgun (WGS) entry which is preliminary data.</text>
</comment>
<dbReference type="InterPro" id="IPR036188">
    <property type="entry name" value="FAD/NAD-bd_sf"/>
</dbReference>
<feature type="region of interest" description="Disordered" evidence="7">
    <location>
        <begin position="1"/>
        <end position="24"/>
    </location>
</feature>
<evidence type="ECO:0000256" key="5">
    <source>
        <dbReference type="ARBA" id="ARBA00023002"/>
    </source>
</evidence>
<dbReference type="EC" id="1.-.-.-" evidence="6"/>
<dbReference type="GO" id="GO:0004499">
    <property type="term" value="F:N,N-dimethylaniline monooxygenase activity"/>
    <property type="evidence" value="ECO:0007669"/>
    <property type="project" value="InterPro"/>
</dbReference>